<feature type="region of interest" description="Disordered" evidence="1">
    <location>
        <begin position="170"/>
        <end position="207"/>
    </location>
</feature>
<feature type="compositionally biased region" description="Basic and acidic residues" evidence="1">
    <location>
        <begin position="178"/>
        <end position="207"/>
    </location>
</feature>
<proteinExistence type="predicted"/>
<sequence>MHMAPFEQIPGRHAQHKQRRRHVTCRHRVHELGLRHWVGEHGEEVMHLHAHGLRIEDRTHRVLHPAVGDQDPQRREVRTQRHQPGGDQVPELAHAVPAEEEQTDEGGLQKERHQPFDGQRRAENVAHVVAVVAPVHAELKLHHHAGGHAHGEVDAKEHAPELGHVAPDRAARHHIHRLHDGDENGQAQRERHEEKVVERRDRELKPR</sequence>
<protein>
    <submittedName>
        <fullName evidence="2">Uncharacterized protein</fullName>
    </submittedName>
</protein>
<feature type="region of interest" description="Disordered" evidence="1">
    <location>
        <begin position="1"/>
        <end position="22"/>
    </location>
</feature>
<comment type="caution">
    <text evidence="2">The sequence shown here is derived from an EMBL/GenBank/DDBJ whole genome shotgun (WGS) entry which is preliminary data.</text>
</comment>
<dbReference type="AlphaFoldDB" id="A0A645FNF1"/>
<accession>A0A645FNF1</accession>
<feature type="compositionally biased region" description="Basic residues" evidence="1">
    <location>
        <begin position="13"/>
        <end position="22"/>
    </location>
</feature>
<evidence type="ECO:0000256" key="1">
    <source>
        <dbReference type="SAM" id="MobiDB-lite"/>
    </source>
</evidence>
<gene>
    <name evidence="2" type="ORF">SDC9_163294</name>
</gene>
<name>A0A645FNF1_9ZZZZ</name>
<dbReference type="EMBL" id="VSSQ01062844">
    <property type="protein sequence ID" value="MPN15958.1"/>
    <property type="molecule type" value="Genomic_DNA"/>
</dbReference>
<evidence type="ECO:0000313" key="2">
    <source>
        <dbReference type="EMBL" id="MPN15958.1"/>
    </source>
</evidence>
<organism evidence="2">
    <name type="scientific">bioreactor metagenome</name>
    <dbReference type="NCBI Taxonomy" id="1076179"/>
    <lineage>
        <taxon>unclassified sequences</taxon>
        <taxon>metagenomes</taxon>
        <taxon>ecological metagenomes</taxon>
    </lineage>
</organism>
<feature type="region of interest" description="Disordered" evidence="1">
    <location>
        <begin position="65"/>
        <end position="91"/>
    </location>
</feature>
<reference evidence="2" key="1">
    <citation type="submission" date="2019-08" db="EMBL/GenBank/DDBJ databases">
        <authorList>
            <person name="Kucharzyk K."/>
            <person name="Murdoch R.W."/>
            <person name="Higgins S."/>
            <person name="Loffler F."/>
        </authorList>
    </citation>
    <scope>NUCLEOTIDE SEQUENCE</scope>
</reference>